<dbReference type="InterPro" id="IPR008920">
    <property type="entry name" value="TF_FadR/GntR_C"/>
</dbReference>
<dbReference type="Proteomes" id="UP000322634">
    <property type="component" value="Unassembled WGS sequence"/>
</dbReference>
<keyword evidence="1" id="KW-0805">Transcription regulation</keyword>
<dbReference type="InterPro" id="IPR036388">
    <property type="entry name" value="WH-like_DNA-bd_sf"/>
</dbReference>
<dbReference type="Pfam" id="PF07729">
    <property type="entry name" value="FCD"/>
    <property type="match status" value="1"/>
</dbReference>
<keyword evidence="7" id="KW-1185">Reference proteome</keyword>
<evidence type="ECO:0000256" key="2">
    <source>
        <dbReference type="ARBA" id="ARBA00023125"/>
    </source>
</evidence>
<organism evidence="6 7">
    <name type="scientific">Actinomadura syzygii</name>
    <dbReference type="NCBI Taxonomy" id="1427538"/>
    <lineage>
        <taxon>Bacteria</taxon>
        <taxon>Bacillati</taxon>
        <taxon>Actinomycetota</taxon>
        <taxon>Actinomycetes</taxon>
        <taxon>Streptosporangiales</taxon>
        <taxon>Thermomonosporaceae</taxon>
        <taxon>Actinomadura</taxon>
    </lineage>
</organism>
<dbReference type="EMBL" id="VSFF01000004">
    <property type="protein sequence ID" value="TYC15916.1"/>
    <property type="molecule type" value="Genomic_DNA"/>
</dbReference>
<protein>
    <submittedName>
        <fullName evidence="6">FCD domain-containing protein</fullName>
    </submittedName>
</protein>
<dbReference type="GO" id="GO:0003700">
    <property type="term" value="F:DNA-binding transcription factor activity"/>
    <property type="evidence" value="ECO:0007669"/>
    <property type="project" value="InterPro"/>
</dbReference>
<accession>A0A5D0UDQ9</accession>
<dbReference type="InterPro" id="IPR036390">
    <property type="entry name" value="WH_DNA-bd_sf"/>
</dbReference>
<comment type="caution">
    <text evidence="6">The sequence shown here is derived from an EMBL/GenBank/DDBJ whole genome shotgun (WGS) entry which is preliminary data.</text>
</comment>
<evidence type="ECO:0000259" key="5">
    <source>
        <dbReference type="PROSITE" id="PS50949"/>
    </source>
</evidence>
<keyword evidence="3" id="KW-0804">Transcription</keyword>
<dbReference type="PROSITE" id="PS50949">
    <property type="entry name" value="HTH_GNTR"/>
    <property type="match status" value="1"/>
</dbReference>
<dbReference type="Pfam" id="PF00392">
    <property type="entry name" value="GntR"/>
    <property type="match status" value="1"/>
</dbReference>
<feature type="compositionally biased region" description="Basic and acidic residues" evidence="4">
    <location>
        <begin position="238"/>
        <end position="250"/>
    </location>
</feature>
<evidence type="ECO:0000256" key="1">
    <source>
        <dbReference type="ARBA" id="ARBA00023015"/>
    </source>
</evidence>
<dbReference type="RefSeq" id="WP_148349711.1">
    <property type="nucleotide sequence ID" value="NZ_JBHSBF010000009.1"/>
</dbReference>
<sequence length="250" mass="27386">MSPRADAKPTNADRVYEQIRADIFAAVLEPGSRLKFPELCAGYGTSVGVAREALSRLVADRLVRFQPRLGYSVAELSHAELVDITLARVEIEGATFRLAVTHGDVGWESEILAAHHRLSRIDTAQFTASAKVLDDWYLAHGAFHHALLTGCPSTRMIEVSSRLREESELYRRWAGPLGNENDRDVAGEHRAILDAALERDADRAAELLRDHIARTTQVLLSGVGAAEGPDAEGPDAEASARTERSERTKP</sequence>
<feature type="domain" description="HTH gntR-type" evidence="5">
    <location>
        <begin position="9"/>
        <end position="76"/>
    </location>
</feature>
<dbReference type="SUPFAM" id="SSF46785">
    <property type="entry name" value="Winged helix' DNA-binding domain"/>
    <property type="match status" value="1"/>
</dbReference>
<dbReference type="SUPFAM" id="SSF48008">
    <property type="entry name" value="GntR ligand-binding domain-like"/>
    <property type="match status" value="1"/>
</dbReference>
<feature type="region of interest" description="Disordered" evidence="4">
    <location>
        <begin position="222"/>
        <end position="250"/>
    </location>
</feature>
<dbReference type="InterPro" id="IPR011711">
    <property type="entry name" value="GntR_C"/>
</dbReference>
<gene>
    <name evidence="6" type="ORF">FXF65_11285</name>
</gene>
<dbReference type="Gene3D" id="1.20.120.530">
    <property type="entry name" value="GntR ligand-binding domain-like"/>
    <property type="match status" value="1"/>
</dbReference>
<evidence type="ECO:0000256" key="4">
    <source>
        <dbReference type="SAM" id="MobiDB-lite"/>
    </source>
</evidence>
<dbReference type="Gene3D" id="1.10.10.10">
    <property type="entry name" value="Winged helix-like DNA-binding domain superfamily/Winged helix DNA-binding domain"/>
    <property type="match status" value="1"/>
</dbReference>
<dbReference type="InterPro" id="IPR000524">
    <property type="entry name" value="Tscrpt_reg_HTH_GntR"/>
</dbReference>
<dbReference type="SMART" id="SM00345">
    <property type="entry name" value="HTH_GNTR"/>
    <property type="match status" value="1"/>
</dbReference>
<keyword evidence="2" id="KW-0238">DNA-binding</keyword>
<reference evidence="6 7" key="1">
    <citation type="submission" date="2019-08" db="EMBL/GenBank/DDBJ databases">
        <title>Actinomadura sp. nov. CYP1-5 isolated from mountain soil.</title>
        <authorList>
            <person name="Songsumanus A."/>
            <person name="Kuncharoen N."/>
            <person name="Kudo T."/>
            <person name="Yuki M."/>
            <person name="Igarashi Y."/>
            <person name="Tanasupawat S."/>
        </authorList>
    </citation>
    <scope>NUCLEOTIDE SEQUENCE [LARGE SCALE GENOMIC DNA]</scope>
    <source>
        <strain evidence="6 7">GKU157</strain>
    </source>
</reference>
<evidence type="ECO:0000313" key="7">
    <source>
        <dbReference type="Proteomes" id="UP000322634"/>
    </source>
</evidence>
<evidence type="ECO:0000313" key="6">
    <source>
        <dbReference type="EMBL" id="TYC15916.1"/>
    </source>
</evidence>
<evidence type="ECO:0000256" key="3">
    <source>
        <dbReference type="ARBA" id="ARBA00023163"/>
    </source>
</evidence>
<dbReference type="GO" id="GO:0003677">
    <property type="term" value="F:DNA binding"/>
    <property type="evidence" value="ECO:0007669"/>
    <property type="project" value="UniProtKB-KW"/>
</dbReference>
<proteinExistence type="predicted"/>
<dbReference type="SMART" id="SM00895">
    <property type="entry name" value="FCD"/>
    <property type="match status" value="1"/>
</dbReference>
<dbReference type="PANTHER" id="PTHR43537">
    <property type="entry name" value="TRANSCRIPTIONAL REGULATOR, GNTR FAMILY"/>
    <property type="match status" value="1"/>
</dbReference>
<dbReference type="AlphaFoldDB" id="A0A5D0UDQ9"/>
<name>A0A5D0UDQ9_9ACTN</name>
<dbReference type="PANTHER" id="PTHR43537:SF5">
    <property type="entry name" value="UXU OPERON TRANSCRIPTIONAL REGULATOR"/>
    <property type="match status" value="1"/>
</dbReference>
<dbReference type="OrthoDB" id="8680240at2"/>